<keyword evidence="4" id="KW-1185">Reference proteome</keyword>
<accession>A0A8S3R395</accession>
<dbReference type="EMBL" id="CAJPWZ010000853">
    <property type="protein sequence ID" value="CAG2201526.1"/>
    <property type="molecule type" value="Genomic_DNA"/>
</dbReference>
<comment type="caution">
    <text evidence="3">The sequence shown here is derived from an EMBL/GenBank/DDBJ whole genome shotgun (WGS) entry which is preliminary data.</text>
</comment>
<dbReference type="AlphaFoldDB" id="A0A8S3R395"/>
<evidence type="ECO:0000256" key="1">
    <source>
        <dbReference type="SAM" id="MobiDB-lite"/>
    </source>
</evidence>
<feature type="region of interest" description="Disordered" evidence="1">
    <location>
        <begin position="395"/>
        <end position="424"/>
    </location>
</feature>
<reference evidence="3" key="1">
    <citation type="submission" date="2021-03" db="EMBL/GenBank/DDBJ databases">
        <authorList>
            <person name="Bekaert M."/>
        </authorList>
    </citation>
    <scope>NUCLEOTIDE SEQUENCE</scope>
</reference>
<dbReference type="Pfam" id="PF10523">
    <property type="entry name" value="BEN"/>
    <property type="match status" value="1"/>
</dbReference>
<feature type="domain" description="BEN" evidence="2">
    <location>
        <begin position="454"/>
        <end position="505"/>
    </location>
</feature>
<feature type="compositionally biased region" description="Basic and acidic residues" evidence="1">
    <location>
        <begin position="1"/>
        <end position="14"/>
    </location>
</feature>
<organism evidence="3 4">
    <name type="scientific">Mytilus edulis</name>
    <name type="common">Blue mussel</name>
    <dbReference type="NCBI Taxonomy" id="6550"/>
    <lineage>
        <taxon>Eukaryota</taxon>
        <taxon>Metazoa</taxon>
        <taxon>Spiralia</taxon>
        <taxon>Lophotrochozoa</taxon>
        <taxon>Mollusca</taxon>
        <taxon>Bivalvia</taxon>
        <taxon>Autobranchia</taxon>
        <taxon>Pteriomorphia</taxon>
        <taxon>Mytilida</taxon>
        <taxon>Mytiloidea</taxon>
        <taxon>Mytilidae</taxon>
        <taxon>Mytilinae</taxon>
        <taxon>Mytilus</taxon>
    </lineage>
</organism>
<name>A0A8S3R395_MYTED</name>
<proteinExistence type="predicted"/>
<dbReference type="InterPro" id="IPR018379">
    <property type="entry name" value="BEN_domain"/>
</dbReference>
<protein>
    <recommendedName>
        <fullName evidence="2">BEN domain-containing protein</fullName>
    </recommendedName>
</protein>
<feature type="region of interest" description="Disordered" evidence="1">
    <location>
        <begin position="1"/>
        <end position="88"/>
    </location>
</feature>
<evidence type="ECO:0000259" key="2">
    <source>
        <dbReference type="Pfam" id="PF10523"/>
    </source>
</evidence>
<evidence type="ECO:0000313" key="3">
    <source>
        <dbReference type="EMBL" id="CAG2201526.1"/>
    </source>
</evidence>
<dbReference type="Gene3D" id="1.10.10.2590">
    <property type="entry name" value="BEN domain"/>
    <property type="match status" value="1"/>
</dbReference>
<feature type="compositionally biased region" description="Basic and acidic residues" evidence="1">
    <location>
        <begin position="407"/>
        <end position="420"/>
    </location>
</feature>
<evidence type="ECO:0000313" key="4">
    <source>
        <dbReference type="Proteomes" id="UP000683360"/>
    </source>
</evidence>
<gene>
    <name evidence="3" type="ORF">MEDL_16168</name>
</gene>
<sequence>MDKKLTELIEKKQATADTGLDNTVNANRIDRPALAETTPGHTPNRKRKQTTNVGVKQTRTKKKKDTCGAEKHDSDDEENDGNSPAVTREAIKTAVDSLLRSRNEKNHMTTPPLVAAKPQQTSYEDDSQRVQQQPYENQSHVPHAQISQQHLSHQPVQQPISNHKELHLPVTPQLPQQNESCVPHPQISQQHLSHQPVQQPISNHKELHLPVTPQLPQQNESCVPVTQLSQQNKWHDIPLHQQMSQQNPSMQIPLHQLSPQQSQSSLPVPKQLFQQNQSQQLYPYNSNMFNQPSTSNGQNSFPYMSMLMNNNDHQFQQDIQVPPIRQSLETAYNWPISSHTSSFCESGTSFEPLTEQVISDDEKEDTDDQSQCHKCCDQLKYLKKEIKELKKDVEKLKKKSKKNQSSDLKDADQLDIDNNRQENNMVNGYTKDEIERTVKSRSDVTQAVKATMPMVFNEEELRNCSLLGQKKNTKTDDPRPGLDETKRSFLEDLIAKAYTVAIKEVRGKMRDRLKIIGLVEETMIKDVRVVAVPDLTFIISSNEMLDVTDVTQIQIMTVAEVKVSTNDSLVDQKIHDTRQKPEAIDKETLQTMDPSKIRGFSQHVGQLIIGLGNSCFIKQCLGLLLHETKILITCLSTSPRYCNHIKDKLGPEDKATLHFIGPYDILKARERSQLIKAFLRLGNRQRLGKPSVIGGVHFA</sequence>
<feature type="region of interest" description="Disordered" evidence="1">
    <location>
        <begin position="101"/>
        <end position="133"/>
    </location>
</feature>
<feature type="compositionally biased region" description="Basic and acidic residues" evidence="1">
    <location>
        <begin position="65"/>
        <end position="74"/>
    </location>
</feature>
<dbReference type="Proteomes" id="UP000683360">
    <property type="component" value="Unassembled WGS sequence"/>
</dbReference>
<dbReference type="GO" id="GO:0003677">
    <property type="term" value="F:DNA binding"/>
    <property type="evidence" value="ECO:0007669"/>
    <property type="project" value="InterPro"/>
</dbReference>